<dbReference type="CDD" id="cd04724">
    <property type="entry name" value="Tryptophan_synthase_alpha"/>
    <property type="match status" value="1"/>
</dbReference>
<protein>
    <recommendedName>
        <fullName evidence="8">Tryptophan synthase alpha chain</fullName>
        <ecNumber evidence="8">4.2.1.20</ecNumber>
    </recommendedName>
</protein>
<dbReference type="NCBIfam" id="TIGR00262">
    <property type="entry name" value="trpA"/>
    <property type="match status" value="1"/>
</dbReference>
<accession>A7H066</accession>
<dbReference type="EC" id="4.2.1.20" evidence="8"/>
<dbReference type="SUPFAM" id="SSF51366">
    <property type="entry name" value="Ribulose-phoshate binding barrel"/>
    <property type="match status" value="1"/>
</dbReference>
<evidence type="ECO:0000313" key="11">
    <source>
        <dbReference type="Proteomes" id="UP000006380"/>
    </source>
</evidence>
<sequence>MDKIARAFEGKKANIGYIVAGYPSLEHTKEFLLNLDASSLDLLELGIPYSDPLADGKLIAQASFETAAKGVNTDTIFEILDEVKADVKKPIVFLVYYNIVFAYGVEKFIKRSGEVGISGFIIPDLPFEECEEVRSLCDKFKLDLIPLISVTSAGRADKILSVGSGFIYALGAIGVSGSQRASEERLKSLVASLKQKSDLPVAVGFGVKNAQDANLVKSYADGAIIGTQIVKLTAKFSGDELVSQIEKLF</sequence>
<dbReference type="STRING" id="360105.CCV52592_1687"/>
<dbReference type="OrthoDB" id="9804578at2"/>
<comment type="catalytic activity">
    <reaction evidence="7 8">
        <text>(1S,2R)-1-C-(indol-3-yl)glycerol 3-phosphate + L-serine = D-glyceraldehyde 3-phosphate + L-tryptophan + H2O</text>
        <dbReference type="Rhea" id="RHEA:10532"/>
        <dbReference type="ChEBI" id="CHEBI:15377"/>
        <dbReference type="ChEBI" id="CHEBI:33384"/>
        <dbReference type="ChEBI" id="CHEBI:57912"/>
        <dbReference type="ChEBI" id="CHEBI:58866"/>
        <dbReference type="ChEBI" id="CHEBI:59776"/>
        <dbReference type="EC" id="4.2.1.20"/>
    </reaction>
</comment>
<keyword evidence="11" id="KW-1185">Reference proteome</keyword>
<dbReference type="HOGENOM" id="CLU_016734_0_0_7"/>
<dbReference type="UniPathway" id="UPA00035">
    <property type="reaction ID" value="UER00044"/>
</dbReference>
<dbReference type="Gene3D" id="3.20.20.70">
    <property type="entry name" value="Aldolase class I"/>
    <property type="match status" value="1"/>
</dbReference>
<keyword evidence="6 8" id="KW-0456">Lyase</keyword>
<evidence type="ECO:0000313" key="10">
    <source>
        <dbReference type="EMBL" id="EAU01050.1"/>
    </source>
</evidence>
<organism evidence="10 11">
    <name type="scientific">Campylobacter curvus (strain 525.92)</name>
    <dbReference type="NCBI Taxonomy" id="360105"/>
    <lineage>
        <taxon>Bacteria</taxon>
        <taxon>Pseudomonadati</taxon>
        <taxon>Campylobacterota</taxon>
        <taxon>Epsilonproteobacteria</taxon>
        <taxon>Campylobacterales</taxon>
        <taxon>Campylobacteraceae</taxon>
        <taxon>Campylobacter</taxon>
    </lineage>
</organism>
<dbReference type="Pfam" id="PF00290">
    <property type="entry name" value="Trp_syntA"/>
    <property type="match status" value="1"/>
</dbReference>
<feature type="active site" description="Proton acceptor" evidence="8">
    <location>
        <position position="44"/>
    </location>
</feature>
<comment type="subunit">
    <text evidence="2 8">Tetramer of two alpha and two beta chains.</text>
</comment>
<dbReference type="InterPro" id="IPR018204">
    <property type="entry name" value="Trp_synthase_alpha_AS"/>
</dbReference>
<evidence type="ECO:0000256" key="9">
    <source>
        <dbReference type="RuleBase" id="RU003662"/>
    </source>
</evidence>
<dbReference type="KEGG" id="ccv:CCV52592_1687"/>
<dbReference type="HAMAP" id="MF_00131">
    <property type="entry name" value="Trp_synth_alpha"/>
    <property type="match status" value="1"/>
</dbReference>
<dbReference type="PROSITE" id="PS00167">
    <property type="entry name" value="TRP_SYNTHASE_ALPHA"/>
    <property type="match status" value="1"/>
</dbReference>
<evidence type="ECO:0000256" key="8">
    <source>
        <dbReference type="HAMAP-Rule" id="MF_00131"/>
    </source>
</evidence>
<comment type="function">
    <text evidence="8">The alpha subunit is responsible for the aldol cleavage of indoleglycerol phosphate to indole and glyceraldehyde 3-phosphate.</text>
</comment>
<dbReference type="InterPro" id="IPR013785">
    <property type="entry name" value="Aldolase_TIM"/>
</dbReference>
<dbReference type="GO" id="GO:0005829">
    <property type="term" value="C:cytosol"/>
    <property type="evidence" value="ECO:0007669"/>
    <property type="project" value="TreeGrafter"/>
</dbReference>
<comment type="similarity">
    <text evidence="8 9">Belongs to the TrpA family.</text>
</comment>
<dbReference type="PANTHER" id="PTHR43406:SF1">
    <property type="entry name" value="TRYPTOPHAN SYNTHASE ALPHA CHAIN, CHLOROPLASTIC"/>
    <property type="match status" value="1"/>
</dbReference>
<evidence type="ECO:0000256" key="1">
    <source>
        <dbReference type="ARBA" id="ARBA00004733"/>
    </source>
</evidence>
<dbReference type="InterPro" id="IPR002028">
    <property type="entry name" value="Trp_synthase_suA"/>
</dbReference>
<evidence type="ECO:0000256" key="2">
    <source>
        <dbReference type="ARBA" id="ARBA00011270"/>
    </source>
</evidence>
<proteinExistence type="inferred from homology"/>
<keyword evidence="3 8" id="KW-0028">Amino-acid biosynthesis</keyword>
<evidence type="ECO:0000256" key="5">
    <source>
        <dbReference type="ARBA" id="ARBA00023141"/>
    </source>
</evidence>
<evidence type="ECO:0000256" key="4">
    <source>
        <dbReference type="ARBA" id="ARBA00022822"/>
    </source>
</evidence>
<keyword evidence="5 8" id="KW-0057">Aromatic amino acid biosynthesis</keyword>
<dbReference type="Proteomes" id="UP000006380">
    <property type="component" value="Chromosome"/>
</dbReference>
<keyword evidence="4 8" id="KW-0822">Tryptophan biosynthesis</keyword>
<reference evidence="10" key="1">
    <citation type="submission" date="2016-07" db="EMBL/GenBank/DDBJ databases">
        <title>Comparative genomics of the Campylobacter concisus group.</title>
        <authorList>
            <person name="Miller W.G."/>
            <person name="Yee E."/>
            <person name="Chapman M.H."/>
            <person name="Huynh S."/>
            <person name="Bono J.L."/>
            <person name="On S.L.W."/>
            <person name="StLeger J."/>
            <person name="Foster G."/>
            <person name="Parker C.T."/>
        </authorList>
    </citation>
    <scope>NUCLEOTIDE SEQUENCE</scope>
    <source>
        <strain evidence="10">525.92</strain>
    </source>
</reference>
<evidence type="ECO:0000256" key="7">
    <source>
        <dbReference type="ARBA" id="ARBA00049047"/>
    </source>
</evidence>
<feature type="active site" description="Proton acceptor" evidence="8">
    <location>
        <position position="55"/>
    </location>
</feature>
<evidence type="ECO:0000256" key="3">
    <source>
        <dbReference type="ARBA" id="ARBA00022605"/>
    </source>
</evidence>
<dbReference type="EMBL" id="CP000767">
    <property type="protein sequence ID" value="EAU01050.1"/>
    <property type="molecule type" value="Genomic_DNA"/>
</dbReference>
<dbReference type="PANTHER" id="PTHR43406">
    <property type="entry name" value="TRYPTOPHAN SYNTHASE, ALPHA CHAIN"/>
    <property type="match status" value="1"/>
</dbReference>
<name>A7H066_CAMC5</name>
<dbReference type="AlphaFoldDB" id="A7H066"/>
<evidence type="ECO:0000256" key="6">
    <source>
        <dbReference type="ARBA" id="ARBA00023239"/>
    </source>
</evidence>
<dbReference type="InterPro" id="IPR011060">
    <property type="entry name" value="RibuloseP-bd_barrel"/>
</dbReference>
<dbReference type="GO" id="GO:0004834">
    <property type="term" value="F:tryptophan synthase activity"/>
    <property type="evidence" value="ECO:0007669"/>
    <property type="project" value="UniProtKB-UniRule"/>
</dbReference>
<comment type="pathway">
    <text evidence="1 8">Amino-acid biosynthesis; L-tryptophan biosynthesis; L-tryptophan from chorismate: step 5/5.</text>
</comment>
<gene>
    <name evidence="8 10" type="primary">trpA</name>
    <name evidence="10" type="ORF">CCV52592_1687</name>
</gene>
<dbReference type="RefSeq" id="WP_011992657.1">
    <property type="nucleotide sequence ID" value="NC_009715.2"/>
</dbReference>